<feature type="coiled-coil region" evidence="1">
    <location>
        <begin position="7"/>
        <end position="59"/>
    </location>
</feature>
<dbReference type="KEGG" id="cyn:Cyan7425_4339"/>
<sequence length="152" mass="17207">MGSMVDIQQLQQQLRLSRQDLEVAQTQEANWRRRYETEAEQRRRDALLAQQAIAQLEAKLAQGQTTTELESLDQDTLAAIQQQVNAIADVEVLRTQLQAALVEREQLRRSLRLEQASHAHTRQSLTTALGEAIDTLTQAEPPSGHHRPPQEV</sequence>
<protein>
    <submittedName>
        <fullName evidence="3">Uncharacterized protein</fullName>
    </submittedName>
</protein>
<evidence type="ECO:0000313" key="3">
    <source>
        <dbReference type="EMBL" id="ACL46649.1"/>
    </source>
</evidence>
<name>B8HYJ5_CYAP4</name>
<reference evidence="3" key="1">
    <citation type="submission" date="2009-01" db="EMBL/GenBank/DDBJ databases">
        <title>Complete sequence of chromosome Cyanothece sp. PCC 7425.</title>
        <authorList>
            <consortium name="US DOE Joint Genome Institute"/>
            <person name="Lucas S."/>
            <person name="Copeland A."/>
            <person name="Lapidus A."/>
            <person name="Glavina del Rio T."/>
            <person name="Dalin E."/>
            <person name="Tice H."/>
            <person name="Bruce D."/>
            <person name="Goodwin L."/>
            <person name="Pitluck S."/>
            <person name="Sims D."/>
            <person name="Meineke L."/>
            <person name="Brettin T."/>
            <person name="Detter J.C."/>
            <person name="Han C."/>
            <person name="Larimer F."/>
            <person name="Land M."/>
            <person name="Hauser L."/>
            <person name="Kyrpides N."/>
            <person name="Ovchinnikova G."/>
            <person name="Liberton M."/>
            <person name="Stoeckel J."/>
            <person name="Banerjee A."/>
            <person name="Singh A."/>
            <person name="Page L."/>
            <person name="Sato H."/>
            <person name="Zhao L."/>
            <person name="Sherman L."/>
            <person name="Pakrasi H."/>
            <person name="Richardson P."/>
        </authorList>
    </citation>
    <scope>NUCLEOTIDE SEQUENCE</scope>
    <source>
        <strain evidence="3">PCC 7425</strain>
    </source>
</reference>
<feature type="region of interest" description="Disordered" evidence="2">
    <location>
        <begin position="131"/>
        <end position="152"/>
    </location>
</feature>
<keyword evidence="1" id="KW-0175">Coiled coil</keyword>
<proteinExistence type="predicted"/>
<evidence type="ECO:0000256" key="1">
    <source>
        <dbReference type="SAM" id="Coils"/>
    </source>
</evidence>
<dbReference type="EMBL" id="CP001344">
    <property type="protein sequence ID" value="ACL46649.1"/>
    <property type="molecule type" value="Genomic_DNA"/>
</dbReference>
<organism evidence="3">
    <name type="scientific">Cyanothece sp. (strain PCC 7425 / ATCC 29141)</name>
    <dbReference type="NCBI Taxonomy" id="395961"/>
    <lineage>
        <taxon>Bacteria</taxon>
        <taxon>Bacillati</taxon>
        <taxon>Cyanobacteriota</taxon>
        <taxon>Cyanophyceae</taxon>
        <taxon>Gomontiellales</taxon>
        <taxon>Cyanothecaceae</taxon>
        <taxon>Cyanothece</taxon>
    </lineage>
</organism>
<dbReference type="HOGENOM" id="CLU_113702_0_0_3"/>
<dbReference type="eggNOG" id="ENOG50330XK">
    <property type="taxonomic scope" value="Bacteria"/>
</dbReference>
<dbReference type="AlphaFoldDB" id="B8HYJ5"/>
<accession>B8HYJ5</accession>
<gene>
    <name evidence="3" type="ordered locus">Cyan7425_4339</name>
</gene>
<evidence type="ECO:0000256" key="2">
    <source>
        <dbReference type="SAM" id="MobiDB-lite"/>
    </source>
</evidence>